<evidence type="ECO:0008006" key="4">
    <source>
        <dbReference type="Google" id="ProtNLM"/>
    </source>
</evidence>
<name>A0AAD2G9B3_9STRA</name>
<keyword evidence="1" id="KW-0732">Signal</keyword>
<evidence type="ECO:0000256" key="1">
    <source>
        <dbReference type="SAM" id="SignalP"/>
    </source>
</evidence>
<comment type="caution">
    <text evidence="2">The sequence shown here is derived from an EMBL/GenBank/DDBJ whole genome shotgun (WGS) entry which is preliminary data.</text>
</comment>
<dbReference type="AlphaFoldDB" id="A0AAD2G9B3"/>
<feature type="signal peptide" evidence="1">
    <location>
        <begin position="1"/>
        <end position="20"/>
    </location>
</feature>
<evidence type="ECO:0000313" key="3">
    <source>
        <dbReference type="Proteomes" id="UP001295423"/>
    </source>
</evidence>
<sequence length="670" mass="70750">MKLNIILVLVIGFAAPVARAECRTCPDGIEFRDADPLGDGFYQCTNVDNFYLFSIEADSAECFGAQYDVMSVCCPSQVKDIAKDNACGWCPNGVTNLESSVEIPFQEDPVTCGQVMVLVAAGSLELGICGLASSVASICCPGDEGGGGGGFFSCGFCVDGIEYPLKINPEAENFTCTQVQAASLLANETVCDTLVKPLEDSCCPNTNSSSECDFCSDGLDNPNAELPLTGITCEQFQASAASVTDSTQCEFAFKPAETLCCPSTTNVVGCDFCSAGLENPTAPVPFVDELTCQDLQDSALFATDCTSTKLAEAFCCPSISDNTDRCEFCPGGLDDPNEDVPLLGGLTCKDFQDGASFVGNSTECEESIKPLEGLCCPNATDNFQCDWCSGEAGVEFPELEFPGIGLKCDTIVMLVPAVTYEELCDQYKAAESLCCPASTDAVQCDFCTGPSGLEFPEREIDDSGLTCQAFATLALAAPNQTFCSSFHVAEELCCPSSTGVSLPPVAMGDYCYICGSADVEMTKPDFQPYAFGGSDDPDDQKTCAQLEESLNAGRSPGESCINTISGFTFRFSPSICGCKGVTPPNPCDLCSGRSVNRDAQMPGENFTCGEGFDFIQHVSPAFCSNPEINLYGMEGVCCTDILESETISAASCCTRCLVAFASLFIGLIFD</sequence>
<protein>
    <recommendedName>
        <fullName evidence="4">Subtilisin</fullName>
    </recommendedName>
</protein>
<organism evidence="2 3">
    <name type="scientific">Cylindrotheca closterium</name>
    <dbReference type="NCBI Taxonomy" id="2856"/>
    <lineage>
        <taxon>Eukaryota</taxon>
        <taxon>Sar</taxon>
        <taxon>Stramenopiles</taxon>
        <taxon>Ochrophyta</taxon>
        <taxon>Bacillariophyta</taxon>
        <taxon>Bacillariophyceae</taxon>
        <taxon>Bacillariophycidae</taxon>
        <taxon>Bacillariales</taxon>
        <taxon>Bacillariaceae</taxon>
        <taxon>Cylindrotheca</taxon>
    </lineage>
</organism>
<dbReference type="Proteomes" id="UP001295423">
    <property type="component" value="Unassembled WGS sequence"/>
</dbReference>
<keyword evidence="3" id="KW-1185">Reference proteome</keyword>
<proteinExistence type="predicted"/>
<feature type="chain" id="PRO_5042012188" description="Subtilisin" evidence="1">
    <location>
        <begin position="21"/>
        <end position="670"/>
    </location>
</feature>
<reference evidence="2" key="1">
    <citation type="submission" date="2023-08" db="EMBL/GenBank/DDBJ databases">
        <authorList>
            <person name="Audoor S."/>
            <person name="Bilcke G."/>
        </authorList>
    </citation>
    <scope>NUCLEOTIDE SEQUENCE</scope>
</reference>
<accession>A0AAD2G9B3</accession>
<dbReference type="EMBL" id="CAKOGP040002258">
    <property type="protein sequence ID" value="CAJ1966111.1"/>
    <property type="molecule type" value="Genomic_DNA"/>
</dbReference>
<gene>
    <name evidence="2" type="ORF">CYCCA115_LOCUS21694</name>
</gene>
<evidence type="ECO:0000313" key="2">
    <source>
        <dbReference type="EMBL" id="CAJ1966111.1"/>
    </source>
</evidence>